<sequence>MKNLIIFFFCIFGFFLCSSFDYEIQEKNVKKEVKPKKKAKKQIKSNFDIFADSLAFGESSNVADKMNLRTGCVGLFQFCSNRAADFKLDTKTIRKMNRIEQKLLFKKHVRLIKKNLGKENYLLLKKKGFSDGSIIAIAHLGGVSGLKKYAKLGDYNKDYNPSDGYTKLSDYDAKYSKYDNFLNEI</sequence>
<evidence type="ECO:0008006" key="2">
    <source>
        <dbReference type="Google" id="ProtNLM"/>
    </source>
</evidence>
<dbReference type="EMBL" id="LR796584">
    <property type="protein sequence ID" value="CAB4152664.1"/>
    <property type="molecule type" value="Genomic_DNA"/>
</dbReference>
<organism evidence="1">
    <name type="scientific">uncultured Caudovirales phage</name>
    <dbReference type="NCBI Taxonomy" id="2100421"/>
    <lineage>
        <taxon>Viruses</taxon>
        <taxon>Duplodnaviria</taxon>
        <taxon>Heunggongvirae</taxon>
        <taxon>Uroviricota</taxon>
        <taxon>Caudoviricetes</taxon>
        <taxon>Peduoviridae</taxon>
        <taxon>Maltschvirus</taxon>
        <taxon>Maltschvirus maltsch</taxon>
    </lineage>
</organism>
<gene>
    <name evidence="1" type="ORF">UFOVP615_24</name>
</gene>
<accession>A0A6J5N0J8</accession>
<protein>
    <recommendedName>
        <fullName evidence="2">Transglycosylase SLT domain-containing protein</fullName>
    </recommendedName>
</protein>
<name>A0A6J5N0J8_9CAUD</name>
<proteinExistence type="predicted"/>
<evidence type="ECO:0000313" key="1">
    <source>
        <dbReference type="EMBL" id="CAB4152664.1"/>
    </source>
</evidence>
<reference evidence="1" key="1">
    <citation type="submission" date="2020-04" db="EMBL/GenBank/DDBJ databases">
        <authorList>
            <person name="Chiriac C."/>
            <person name="Salcher M."/>
            <person name="Ghai R."/>
            <person name="Kavagutti S V."/>
        </authorList>
    </citation>
    <scope>NUCLEOTIDE SEQUENCE</scope>
</reference>